<proteinExistence type="predicted"/>
<dbReference type="RefSeq" id="WP_223174316.1">
    <property type="nucleotide sequence ID" value="NZ_BAAADP010000003.1"/>
</dbReference>
<evidence type="ECO:0000313" key="3">
    <source>
        <dbReference type="Proteomes" id="UP000323537"/>
    </source>
</evidence>
<dbReference type="InterPro" id="IPR043832">
    <property type="entry name" value="DUF5809"/>
</dbReference>
<organism evidence="2 3">
    <name type="scientific">Halorubrum aquaticum</name>
    <dbReference type="NCBI Taxonomy" id="387340"/>
    <lineage>
        <taxon>Archaea</taxon>
        <taxon>Methanobacteriati</taxon>
        <taxon>Methanobacteriota</taxon>
        <taxon>Stenosarchaea group</taxon>
        <taxon>Halobacteria</taxon>
        <taxon>Halobacteriales</taxon>
        <taxon>Haloferacaceae</taxon>
        <taxon>Halorubrum</taxon>
    </lineage>
</organism>
<feature type="compositionally biased region" description="Acidic residues" evidence="1">
    <location>
        <begin position="147"/>
        <end position="162"/>
    </location>
</feature>
<keyword evidence="3" id="KW-1185">Reference proteome</keyword>
<dbReference type="AlphaFoldDB" id="A0A1I3C4S5"/>
<dbReference type="Proteomes" id="UP000323537">
    <property type="component" value="Unassembled WGS sequence"/>
</dbReference>
<evidence type="ECO:0000256" key="1">
    <source>
        <dbReference type="SAM" id="MobiDB-lite"/>
    </source>
</evidence>
<protein>
    <submittedName>
        <fullName evidence="2">Uncharacterized protein</fullName>
    </submittedName>
</protein>
<dbReference type="EMBL" id="FOPZ01000019">
    <property type="protein sequence ID" value="SFH69585.1"/>
    <property type="molecule type" value="Genomic_DNA"/>
</dbReference>
<accession>A0A1I3C4S5</accession>
<gene>
    <name evidence="2" type="ORF">SAMN04488066_1191</name>
</gene>
<feature type="region of interest" description="Disordered" evidence="1">
    <location>
        <begin position="141"/>
        <end position="162"/>
    </location>
</feature>
<name>A0A1I3C4S5_9EURY</name>
<reference evidence="2 3" key="1">
    <citation type="submission" date="2016-10" db="EMBL/GenBank/DDBJ databases">
        <authorList>
            <person name="Varghese N."/>
            <person name="Submissions S."/>
        </authorList>
    </citation>
    <scope>NUCLEOTIDE SEQUENCE [LARGE SCALE GENOMIC DNA]</scope>
    <source>
        <strain evidence="2 3">CGMCC 1.6377</strain>
    </source>
</reference>
<dbReference type="Pfam" id="PF19125">
    <property type="entry name" value="DUF5809"/>
    <property type="match status" value="1"/>
</dbReference>
<evidence type="ECO:0000313" key="2">
    <source>
        <dbReference type="EMBL" id="SFH69585.1"/>
    </source>
</evidence>
<sequence>METKGVFAPTTREEAIDRYEAVGPAARVIVRETAKAMEFDADEYDERVTSGVVETARDATFAELLVVHLADRDEFDAWLAESGFDPDDLIELGSEHVDRVAWHPVPFADAVIATTFQDGPDAAASTLRRNAFGRVYRDVFAGGGGSDDGDGSDDAVADDPAE</sequence>